<dbReference type="AlphaFoldDB" id="A0A0N4ZWB5"/>
<proteinExistence type="predicted"/>
<reference evidence="3" key="1">
    <citation type="submission" date="2017-02" db="UniProtKB">
        <authorList>
            <consortium name="WormBaseParasite"/>
        </authorList>
    </citation>
    <scope>IDENTIFICATION</scope>
</reference>
<evidence type="ECO:0000313" key="2">
    <source>
        <dbReference type="Proteomes" id="UP000038045"/>
    </source>
</evidence>
<protein>
    <submittedName>
        <fullName evidence="3">Uncharacterized protein</fullName>
    </submittedName>
</protein>
<evidence type="ECO:0000256" key="1">
    <source>
        <dbReference type="SAM" id="SignalP"/>
    </source>
</evidence>
<dbReference type="Proteomes" id="UP000038045">
    <property type="component" value="Unplaced"/>
</dbReference>
<organism evidence="2 3">
    <name type="scientific">Parastrongyloides trichosuri</name>
    <name type="common">Possum-specific nematode worm</name>
    <dbReference type="NCBI Taxonomy" id="131310"/>
    <lineage>
        <taxon>Eukaryota</taxon>
        <taxon>Metazoa</taxon>
        <taxon>Ecdysozoa</taxon>
        <taxon>Nematoda</taxon>
        <taxon>Chromadorea</taxon>
        <taxon>Rhabditida</taxon>
        <taxon>Tylenchina</taxon>
        <taxon>Panagrolaimomorpha</taxon>
        <taxon>Strongyloidoidea</taxon>
        <taxon>Strongyloididae</taxon>
        <taxon>Parastrongyloides</taxon>
    </lineage>
</organism>
<keyword evidence="2" id="KW-1185">Reference proteome</keyword>
<sequence>MKTNLKLLFAILFINILAQNQVKAWMRCWSGSVTMNIRLTFQTFNKSLTATVQDIDIKIHETMIFGIPNIYSILTIVKNEKTDFDTVIYTTGPTTPIYGFDAFGEVSYKKSCKDPKHPNKLCEKMLKFDIPNECLDCYGKPKPCKGGVNLESEISWLIPAKEGWS</sequence>
<feature type="chain" id="PRO_5005892287" evidence="1">
    <location>
        <begin position="25"/>
        <end position="165"/>
    </location>
</feature>
<accession>A0A0N4ZWB5</accession>
<name>A0A0N4ZWB5_PARTI</name>
<feature type="signal peptide" evidence="1">
    <location>
        <begin position="1"/>
        <end position="24"/>
    </location>
</feature>
<dbReference type="WBParaSite" id="PTRK_0001294800.1">
    <property type="protein sequence ID" value="PTRK_0001294800.1"/>
    <property type="gene ID" value="PTRK_0001294800"/>
</dbReference>
<evidence type="ECO:0000313" key="3">
    <source>
        <dbReference type="WBParaSite" id="PTRK_0001294800.1"/>
    </source>
</evidence>
<keyword evidence="1" id="KW-0732">Signal</keyword>